<dbReference type="SMART" id="SM00342">
    <property type="entry name" value="HTH_ARAC"/>
    <property type="match status" value="1"/>
</dbReference>
<dbReference type="AlphaFoldDB" id="A0A1H8GN06"/>
<dbReference type="Gene3D" id="2.60.120.10">
    <property type="entry name" value="Jelly Rolls"/>
    <property type="match status" value="1"/>
</dbReference>
<organism evidence="5 6">
    <name type="scientific">Amphibacillus marinus</name>
    <dbReference type="NCBI Taxonomy" id="872970"/>
    <lineage>
        <taxon>Bacteria</taxon>
        <taxon>Bacillati</taxon>
        <taxon>Bacillota</taxon>
        <taxon>Bacilli</taxon>
        <taxon>Bacillales</taxon>
        <taxon>Bacillaceae</taxon>
        <taxon>Amphibacillus</taxon>
    </lineage>
</organism>
<dbReference type="Gene3D" id="1.10.10.60">
    <property type="entry name" value="Homeodomain-like"/>
    <property type="match status" value="2"/>
</dbReference>
<evidence type="ECO:0000259" key="4">
    <source>
        <dbReference type="PROSITE" id="PS01124"/>
    </source>
</evidence>
<name>A0A1H8GN06_9BACI</name>
<accession>A0A1H8GN06</accession>
<evidence type="ECO:0000313" key="5">
    <source>
        <dbReference type="EMBL" id="SEN45521.1"/>
    </source>
</evidence>
<dbReference type="RefSeq" id="WP_091493570.1">
    <property type="nucleotide sequence ID" value="NZ_FODJ01000001.1"/>
</dbReference>
<dbReference type="Proteomes" id="UP000199300">
    <property type="component" value="Unassembled WGS sequence"/>
</dbReference>
<dbReference type="InterPro" id="IPR037923">
    <property type="entry name" value="HTH-like"/>
</dbReference>
<dbReference type="GO" id="GO:0043565">
    <property type="term" value="F:sequence-specific DNA binding"/>
    <property type="evidence" value="ECO:0007669"/>
    <property type="project" value="InterPro"/>
</dbReference>
<reference evidence="5 6" key="1">
    <citation type="submission" date="2016-10" db="EMBL/GenBank/DDBJ databases">
        <authorList>
            <person name="de Groot N.N."/>
        </authorList>
    </citation>
    <scope>NUCLEOTIDE SEQUENCE [LARGE SCALE GENOMIC DNA]</scope>
    <source>
        <strain evidence="5 6">CGMCC 1.10434</strain>
    </source>
</reference>
<evidence type="ECO:0000256" key="2">
    <source>
        <dbReference type="ARBA" id="ARBA00023125"/>
    </source>
</evidence>
<dbReference type="PROSITE" id="PS01124">
    <property type="entry name" value="HTH_ARAC_FAMILY_2"/>
    <property type="match status" value="1"/>
</dbReference>
<dbReference type="InterPro" id="IPR018062">
    <property type="entry name" value="HTH_AraC-typ_CS"/>
</dbReference>
<evidence type="ECO:0000256" key="3">
    <source>
        <dbReference type="ARBA" id="ARBA00023163"/>
    </source>
</evidence>
<dbReference type="OrthoDB" id="182958at2"/>
<keyword evidence="2" id="KW-0238">DNA-binding</keyword>
<dbReference type="InterPro" id="IPR009057">
    <property type="entry name" value="Homeodomain-like_sf"/>
</dbReference>
<dbReference type="SUPFAM" id="SSF51215">
    <property type="entry name" value="Regulatory protein AraC"/>
    <property type="match status" value="1"/>
</dbReference>
<dbReference type="SUPFAM" id="SSF46689">
    <property type="entry name" value="Homeodomain-like"/>
    <property type="match status" value="1"/>
</dbReference>
<dbReference type="PRINTS" id="PR00032">
    <property type="entry name" value="HTHARAC"/>
</dbReference>
<evidence type="ECO:0000313" key="6">
    <source>
        <dbReference type="Proteomes" id="UP000199300"/>
    </source>
</evidence>
<dbReference type="InterPro" id="IPR014710">
    <property type="entry name" value="RmlC-like_jellyroll"/>
</dbReference>
<dbReference type="InterPro" id="IPR003313">
    <property type="entry name" value="AraC-bd"/>
</dbReference>
<dbReference type="PANTHER" id="PTHR43280:SF27">
    <property type="entry name" value="TRANSCRIPTIONAL REGULATOR MTLR"/>
    <property type="match status" value="1"/>
</dbReference>
<dbReference type="PROSITE" id="PS00041">
    <property type="entry name" value="HTH_ARAC_FAMILY_1"/>
    <property type="match status" value="1"/>
</dbReference>
<dbReference type="Pfam" id="PF02311">
    <property type="entry name" value="AraC_binding"/>
    <property type="match status" value="1"/>
</dbReference>
<dbReference type="Pfam" id="PF12833">
    <property type="entry name" value="HTH_18"/>
    <property type="match status" value="1"/>
</dbReference>
<feature type="domain" description="HTH araC/xylS-type" evidence="4">
    <location>
        <begin position="156"/>
        <end position="254"/>
    </location>
</feature>
<protein>
    <submittedName>
        <fullName evidence="5">Transcriptional regulator, AraC family</fullName>
    </submittedName>
</protein>
<gene>
    <name evidence="5" type="ORF">SAMN04488134_101122</name>
</gene>
<proteinExistence type="predicted"/>
<dbReference type="PANTHER" id="PTHR43280">
    <property type="entry name" value="ARAC-FAMILY TRANSCRIPTIONAL REGULATOR"/>
    <property type="match status" value="1"/>
</dbReference>
<keyword evidence="3" id="KW-0804">Transcription</keyword>
<dbReference type="STRING" id="872970.SAMN04488134_101122"/>
<dbReference type="InterPro" id="IPR020449">
    <property type="entry name" value="Tscrpt_reg_AraC-type_HTH"/>
</dbReference>
<dbReference type="InterPro" id="IPR018060">
    <property type="entry name" value="HTH_AraC"/>
</dbReference>
<keyword evidence="1" id="KW-0805">Transcription regulation</keyword>
<evidence type="ECO:0000256" key="1">
    <source>
        <dbReference type="ARBA" id="ARBA00023015"/>
    </source>
</evidence>
<sequence length="261" mass="30297">MIELEKHHYGENLAVVQFHPESLTYPEHLHRSFELVICREGSCLLSIEQTLFQLKKNELALILPFQSHFIKTVAYSQLDILIFSPEYIDDFYTKVEDLAFDNPVISLADNLLATLQEPLFNTDSSYHRKSGLYHILYLFEQQRQLIYAKSHQGLTAQMLIYIDQHFQENLTIEQLSTALGYSEAYVSKLIARHLNSTFPRLVNNVRINHACFLLAQSQDSITTISDRCGFQNVRTFNRNFKTIMGMTPKQYRQTITIANPN</sequence>
<dbReference type="EMBL" id="FODJ01000001">
    <property type="protein sequence ID" value="SEN45521.1"/>
    <property type="molecule type" value="Genomic_DNA"/>
</dbReference>
<keyword evidence="6" id="KW-1185">Reference proteome</keyword>
<dbReference type="GO" id="GO:0003700">
    <property type="term" value="F:DNA-binding transcription factor activity"/>
    <property type="evidence" value="ECO:0007669"/>
    <property type="project" value="InterPro"/>
</dbReference>